<dbReference type="Proteomes" id="UP000018769">
    <property type="component" value="Chromosome I"/>
</dbReference>
<evidence type="ECO:0000256" key="2">
    <source>
        <dbReference type="ARBA" id="ARBA00029460"/>
    </source>
</evidence>
<dbReference type="SUPFAM" id="SSF55174">
    <property type="entry name" value="Alpha-L RNA-binding motif"/>
    <property type="match status" value="1"/>
</dbReference>
<protein>
    <submittedName>
        <fullName evidence="5">16S/23S rRNA (Cytidine-2'-O)-methyltransferase TlyA</fullName>
    </submittedName>
</protein>
<evidence type="ECO:0000256" key="3">
    <source>
        <dbReference type="PROSITE-ProRule" id="PRU00182"/>
    </source>
</evidence>
<dbReference type="PANTHER" id="PTHR32319">
    <property type="entry name" value="BACTERIAL HEMOLYSIN-LIKE PROTEIN"/>
    <property type="match status" value="1"/>
</dbReference>
<dbReference type="CDD" id="cd02440">
    <property type="entry name" value="AdoMet_MTases"/>
    <property type="match status" value="1"/>
</dbReference>
<evidence type="ECO:0000313" key="5">
    <source>
        <dbReference type="EMBL" id="CDK31040.1"/>
    </source>
</evidence>
<dbReference type="AlphaFoldDB" id="V6DHL5"/>
<dbReference type="KEGG" id="dpb:BABL1_gene_751"/>
<dbReference type="STRING" id="673862.BABL1_gene_751"/>
<dbReference type="EMBL" id="HG793133">
    <property type="protein sequence ID" value="CDK31040.1"/>
    <property type="molecule type" value="Genomic_DNA"/>
</dbReference>
<dbReference type="PANTHER" id="PTHR32319:SF0">
    <property type="entry name" value="BACTERIAL HEMOLYSIN-LIKE PROTEIN"/>
    <property type="match status" value="1"/>
</dbReference>
<feature type="domain" description="RNA-binding S4" evidence="4">
    <location>
        <begin position="5"/>
        <end position="70"/>
    </location>
</feature>
<dbReference type="Gene3D" id="3.40.50.150">
    <property type="entry name" value="Vaccinia Virus protein VP39"/>
    <property type="match status" value="1"/>
</dbReference>
<dbReference type="SUPFAM" id="SSF53335">
    <property type="entry name" value="S-adenosyl-L-methionine-dependent methyltransferases"/>
    <property type="match status" value="1"/>
</dbReference>
<dbReference type="Pfam" id="PF01479">
    <property type="entry name" value="S4"/>
    <property type="match status" value="1"/>
</dbReference>
<evidence type="ECO:0000259" key="4">
    <source>
        <dbReference type="SMART" id="SM00363"/>
    </source>
</evidence>
<organism evidence="5 6">
    <name type="scientific">Candidatus Babela massiliensis</name>
    <dbReference type="NCBI Taxonomy" id="673862"/>
    <lineage>
        <taxon>Bacteria</taxon>
        <taxon>Candidatus Babelota</taxon>
        <taxon>Candidatus Babeliae</taxon>
        <taxon>Candidatus Babeliales</taxon>
        <taxon>Candidatus Babeliaceae</taxon>
        <taxon>Candidatus Babela</taxon>
    </lineage>
</organism>
<gene>
    <name evidence="5" type="primary">tlyA</name>
    <name evidence="5" type="ORF">BABL1_gene_751</name>
</gene>
<dbReference type="InterPro" id="IPR002877">
    <property type="entry name" value="RNA_MeTrfase_FtsJ_dom"/>
</dbReference>
<evidence type="ECO:0000256" key="1">
    <source>
        <dbReference type="ARBA" id="ARBA00022884"/>
    </source>
</evidence>
<dbReference type="GO" id="GO:0032259">
    <property type="term" value="P:methylation"/>
    <property type="evidence" value="ECO:0007669"/>
    <property type="project" value="UniProtKB-KW"/>
</dbReference>
<dbReference type="CDD" id="cd00165">
    <property type="entry name" value="S4"/>
    <property type="match status" value="1"/>
</dbReference>
<dbReference type="InterPro" id="IPR002942">
    <property type="entry name" value="S4_RNA-bd"/>
</dbReference>
<sequence length="243" mass="27571">MNEKKRLDILIKERYKNFSKNQIQNFIIQGKIKIDNKIITKPGSFVPVNANIQADIEEPKYVSRAGFKLEKALNYFSINVNDKVILDAGLSTGGFTDCLIQRGAKKVYGVDVGSNQVHEKIRSYSNVIILEKTNLRYLVTLDEKVDIVTLDLSFISILKVIDAVKNLMKDNAELITLIKPQFETDKDQIPSNGVIKDPELHKKIVEHVVKEIKEKNFKLIGLTESPIEGSSGNKEFLAYFIRC</sequence>
<dbReference type="SMART" id="SM00363">
    <property type="entry name" value="S4"/>
    <property type="match status" value="1"/>
</dbReference>
<dbReference type="Gene3D" id="3.10.290.10">
    <property type="entry name" value="RNA-binding S4 domain"/>
    <property type="match status" value="1"/>
</dbReference>
<keyword evidence="6" id="KW-1185">Reference proteome</keyword>
<dbReference type="GO" id="GO:0008168">
    <property type="term" value="F:methyltransferase activity"/>
    <property type="evidence" value="ECO:0007669"/>
    <property type="project" value="UniProtKB-KW"/>
</dbReference>
<comment type="similarity">
    <text evidence="2">Belongs to the TlyA family.</text>
</comment>
<dbReference type="PROSITE" id="PS50889">
    <property type="entry name" value="S4"/>
    <property type="match status" value="1"/>
</dbReference>
<dbReference type="GO" id="GO:0003723">
    <property type="term" value="F:RNA binding"/>
    <property type="evidence" value="ECO:0007669"/>
    <property type="project" value="UniProtKB-KW"/>
</dbReference>
<dbReference type="InterPro" id="IPR047048">
    <property type="entry name" value="TlyA"/>
</dbReference>
<reference evidence="5 6" key="1">
    <citation type="journal article" date="2015" name="Biol. Direct">
        <title>Babela massiliensis, a representative of a widespread bacterial phylum with unusual adaptations to parasitism in amoebae.</title>
        <authorList>
            <person name="Pagnier I."/>
            <person name="Yutin N."/>
            <person name="Croce O."/>
            <person name="Makarova K.S."/>
            <person name="Wolf Y.I."/>
            <person name="Benamar S."/>
            <person name="Raoult D."/>
            <person name="Koonin E.V."/>
            <person name="La Scola B."/>
        </authorList>
    </citation>
    <scope>NUCLEOTIDE SEQUENCE [LARGE SCALE GENOMIC DNA]</scope>
    <source>
        <strain evidence="6">BABL1</strain>
    </source>
</reference>
<proteinExistence type="inferred from homology"/>
<evidence type="ECO:0000313" key="6">
    <source>
        <dbReference type="Proteomes" id="UP000018769"/>
    </source>
</evidence>
<dbReference type="OrthoDB" id="9784736at2"/>
<dbReference type="InterPro" id="IPR036986">
    <property type="entry name" value="S4_RNA-bd_sf"/>
</dbReference>
<dbReference type="PIRSF" id="PIRSF005578">
    <property type="entry name" value="TlyA"/>
    <property type="match status" value="1"/>
</dbReference>
<keyword evidence="5" id="KW-0489">Methyltransferase</keyword>
<dbReference type="PATRIC" id="fig|673862.3.peg.931"/>
<dbReference type="NCBIfam" id="TIGR00478">
    <property type="entry name" value="tly"/>
    <property type="match status" value="1"/>
</dbReference>
<dbReference type="RefSeq" id="WP_023793037.1">
    <property type="nucleotide sequence ID" value="NC_023003.1"/>
</dbReference>
<keyword evidence="5" id="KW-0808">Transferase</keyword>
<name>V6DHL5_9BACT</name>
<dbReference type="HOGENOM" id="CLU_058015_0_1_7"/>
<dbReference type="Pfam" id="PF01728">
    <property type="entry name" value="FtsJ"/>
    <property type="match status" value="1"/>
</dbReference>
<accession>V6DHL5</accession>
<dbReference type="eggNOG" id="COG1189">
    <property type="taxonomic scope" value="Bacteria"/>
</dbReference>
<dbReference type="InterPro" id="IPR029063">
    <property type="entry name" value="SAM-dependent_MTases_sf"/>
</dbReference>
<keyword evidence="1 3" id="KW-0694">RNA-binding</keyword>
<dbReference type="InterPro" id="IPR004538">
    <property type="entry name" value="Hemolysin_A/TlyA"/>
</dbReference>